<dbReference type="EMBL" id="JAEFCI010009519">
    <property type="protein sequence ID" value="KAG5457755.1"/>
    <property type="molecule type" value="Genomic_DNA"/>
</dbReference>
<name>A0A8H7ZR87_9FUNG</name>
<evidence type="ECO:0000313" key="2">
    <source>
        <dbReference type="EMBL" id="KAG5457755.1"/>
    </source>
</evidence>
<evidence type="ECO:0000313" key="3">
    <source>
        <dbReference type="Proteomes" id="UP000673691"/>
    </source>
</evidence>
<protein>
    <submittedName>
        <fullName evidence="2">Uncharacterized protein</fullName>
    </submittedName>
</protein>
<dbReference type="GO" id="GO:0070150">
    <property type="term" value="P:mitochondrial glycyl-tRNA aminoacylation"/>
    <property type="evidence" value="ECO:0007669"/>
    <property type="project" value="TreeGrafter"/>
</dbReference>
<feature type="compositionally biased region" description="Basic and acidic residues" evidence="1">
    <location>
        <begin position="154"/>
        <end position="165"/>
    </location>
</feature>
<dbReference type="PANTHER" id="PTHR10745">
    <property type="entry name" value="GLYCYL-TRNA SYNTHETASE/DNA POLYMERASE SUBUNIT GAMMA-2"/>
    <property type="match status" value="1"/>
</dbReference>
<dbReference type="OrthoDB" id="10267474at2759"/>
<dbReference type="Gene3D" id="3.30.40.230">
    <property type="match status" value="1"/>
</dbReference>
<dbReference type="InterPro" id="IPR045864">
    <property type="entry name" value="aa-tRNA-synth_II/BPL/LPL"/>
</dbReference>
<comment type="caution">
    <text evidence="2">The sequence shown here is derived from an EMBL/GenBank/DDBJ whole genome shotgun (WGS) entry which is preliminary data.</text>
</comment>
<dbReference type="AlphaFoldDB" id="A0A8H7ZR87"/>
<dbReference type="PANTHER" id="PTHR10745:SF0">
    <property type="entry name" value="GLYCINE--TRNA LIGASE"/>
    <property type="match status" value="1"/>
</dbReference>
<sequence length="240" mass="26321">MGQTTAPRPAPFAALDKTQRTFLESVLAKRFFFQPSFLLYGGPARAQQQRVAGFYDYGPPGCALLANILSLWRQHFILEEDMYEVDCSIMTPHDVLKTSGHVDKFADWMVRDVTTGEIFRADHLVEAVIESRLDADHVARGASPASAVGGADEAGTKKKQTEAKKKSAKNAAEVTVLPDDVRREYENILAQIDNFSGKDLGAIIGKHSIKNPDTGNSLSEPIEFNLMFESSIGPTGYLKG</sequence>
<dbReference type="PRINTS" id="PR01043">
    <property type="entry name" value="TRNASYNTHGLY"/>
</dbReference>
<keyword evidence="3" id="KW-1185">Reference proteome</keyword>
<gene>
    <name evidence="2" type="ORF">BJ554DRAFT_2153</name>
</gene>
<dbReference type="GO" id="GO:0005739">
    <property type="term" value="C:mitochondrion"/>
    <property type="evidence" value="ECO:0007669"/>
    <property type="project" value="TreeGrafter"/>
</dbReference>
<proteinExistence type="predicted"/>
<accession>A0A8H7ZR87</accession>
<feature type="region of interest" description="Disordered" evidence="1">
    <location>
        <begin position="142"/>
        <end position="168"/>
    </location>
</feature>
<evidence type="ECO:0000256" key="1">
    <source>
        <dbReference type="SAM" id="MobiDB-lite"/>
    </source>
</evidence>
<dbReference type="InterPro" id="IPR027031">
    <property type="entry name" value="Gly-tRNA_synthase/POLG2"/>
</dbReference>
<organism evidence="2 3">
    <name type="scientific">Olpidium bornovanus</name>
    <dbReference type="NCBI Taxonomy" id="278681"/>
    <lineage>
        <taxon>Eukaryota</taxon>
        <taxon>Fungi</taxon>
        <taxon>Fungi incertae sedis</taxon>
        <taxon>Olpidiomycota</taxon>
        <taxon>Olpidiomycotina</taxon>
        <taxon>Olpidiomycetes</taxon>
        <taxon>Olpidiales</taxon>
        <taxon>Olpidiaceae</taxon>
        <taxon>Olpidium</taxon>
    </lineage>
</organism>
<dbReference type="GO" id="GO:0004820">
    <property type="term" value="F:glycine-tRNA ligase activity"/>
    <property type="evidence" value="ECO:0007669"/>
    <property type="project" value="TreeGrafter"/>
</dbReference>
<dbReference type="Proteomes" id="UP000673691">
    <property type="component" value="Unassembled WGS sequence"/>
</dbReference>
<reference evidence="2 3" key="1">
    <citation type="journal article" name="Sci. Rep.">
        <title>Genome-scale phylogenetic analyses confirm Olpidium as the closest living zoosporic fungus to the non-flagellated, terrestrial fungi.</title>
        <authorList>
            <person name="Chang Y."/>
            <person name="Rochon D."/>
            <person name="Sekimoto S."/>
            <person name="Wang Y."/>
            <person name="Chovatia M."/>
            <person name="Sandor L."/>
            <person name="Salamov A."/>
            <person name="Grigoriev I.V."/>
            <person name="Stajich J.E."/>
            <person name="Spatafora J.W."/>
        </authorList>
    </citation>
    <scope>NUCLEOTIDE SEQUENCE [LARGE SCALE GENOMIC DNA]</scope>
    <source>
        <strain evidence="2">S191</strain>
    </source>
</reference>
<dbReference type="SUPFAM" id="SSF55681">
    <property type="entry name" value="Class II aaRS and biotin synthetases"/>
    <property type="match status" value="1"/>
</dbReference>